<protein>
    <submittedName>
        <fullName evidence="3">Uncharacterized protein involved in exopolysaccharide biosynthesis</fullName>
    </submittedName>
</protein>
<feature type="compositionally biased region" description="Basic and acidic residues" evidence="1">
    <location>
        <begin position="489"/>
        <end position="503"/>
    </location>
</feature>
<gene>
    <name evidence="3" type="ORF">SAMN02745911_3025</name>
</gene>
<evidence type="ECO:0000313" key="4">
    <source>
        <dbReference type="Proteomes" id="UP000184290"/>
    </source>
</evidence>
<dbReference type="PROSITE" id="PS51257">
    <property type="entry name" value="PROKAR_LIPOPROTEIN"/>
    <property type="match status" value="1"/>
</dbReference>
<evidence type="ECO:0000313" key="3">
    <source>
        <dbReference type="EMBL" id="SHJ69343.1"/>
    </source>
</evidence>
<feature type="compositionally biased region" description="Low complexity" evidence="1">
    <location>
        <begin position="435"/>
        <end position="448"/>
    </location>
</feature>
<name>A0ABY1INR3_9HYPH</name>
<dbReference type="InterPro" id="IPR050445">
    <property type="entry name" value="Bact_polysacc_biosynth/exp"/>
</dbReference>
<feature type="region of interest" description="Disordered" evidence="1">
    <location>
        <begin position="404"/>
        <end position="503"/>
    </location>
</feature>
<keyword evidence="2" id="KW-1133">Transmembrane helix</keyword>
<feature type="region of interest" description="Disordered" evidence="1">
    <location>
        <begin position="142"/>
        <end position="162"/>
    </location>
</feature>
<accession>A0ABY1INR3</accession>
<feature type="region of interest" description="Disordered" evidence="1">
    <location>
        <begin position="176"/>
        <end position="197"/>
    </location>
</feature>
<proteinExistence type="predicted"/>
<keyword evidence="4" id="KW-1185">Reference proteome</keyword>
<organism evidence="3 4">
    <name type="scientific">Aureimonas altamirensis DSM 21988</name>
    <dbReference type="NCBI Taxonomy" id="1121026"/>
    <lineage>
        <taxon>Bacteria</taxon>
        <taxon>Pseudomonadati</taxon>
        <taxon>Pseudomonadota</taxon>
        <taxon>Alphaproteobacteria</taxon>
        <taxon>Hyphomicrobiales</taxon>
        <taxon>Aurantimonadaceae</taxon>
        <taxon>Aureimonas</taxon>
    </lineage>
</organism>
<feature type="compositionally biased region" description="Basic and acidic residues" evidence="1">
    <location>
        <begin position="453"/>
        <end position="475"/>
    </location>
</feature>
<reference evidence="3 4" key="1">
    <citation type="submission" date="2016-11" db="EMBL/GenBank/DDBJ databases">
        <authorList>
            <person name="Varghese N."/>
            <person name="Submissions S."/>
        </authorList>
    </citation>
    <scope>NUCLEOTIDE SEQUENCE [LARGE SCALE GENOMIC DNA]</scope>
    <source>
        <strain evidence="3 4">DSM 21988</strain>
    </source>
</reference>
<dbReference type="RefSeq" id="WP_143190269.1">
    <property type="nucleotide sequence ID" value="NZ_FQZC01000004.1"/>
</dbReference>
<feature type="transmembrane region" description="Helical" evidence="2">
    <location>
        <begin position="350"/>
        <end position="373"/>
    </location>
</feature>
<sequence length="503" mass="53147">MPRITRPLPDGTARKRPPAALRWGVVLLLAAACGAVAGVAFDRLSEPVYSAVARIALEPDAYRPADGGDDAILLPRLRGKLARIAGDDVLAAASPDLADLRSRVAVHSPQGELTADILVRAASAEAAARDANAIARAFAEREARDVEGRRTAEQDEAERHVRHAETALAQAEAALATVQPTAEPEPDRDAPNAEVSRLQQQLAALQRISNGGSGSGDVPESVRTLSERRDAAAAELGLLSRTYGPRHPRRVEAARRLAAAEAATRQEATRLVAERQAALDAALAEPAPPAAADSAAAGPVRESPEVDRLRAALAEASAARDELTRRAPVAPVAIVIAAKPPALRDGPSEAAYGLMGAAGGILAGLLILAAYGLSRALGQGARRTEVVLSDVSYAPVDLARRGDALRLAPPAETAEPRAADAAPEPERRPEPEPQAEPGNEPPEAGNEPQVDDAVLRRRERLRRELREMTARRQAELDGGGAARIMSPEELQRRHDERNGPHRL</sequence>
<keyword evidence="2" id="KW-0472">Membrane</keyword>
<dbReference type="PANTHER" id="PTHR32309:SF31">
    <property type="entry name" value="CAPSULAR EXOPOLYSACCHARIDE FAMILY"/>
    <property type="match status" value="1"/>
</dbReference>
<comment type="caution">
    <text evidence="3">The sequence shown here is derived from an EMBL/GenBank/DDBJ whole genome shotgun (WGS) entry which is preliminary data.</text>
</comment>
<dbReference type="PANTHER" id="PTHR32309">
    <property type="entry name" value="TYROSINE-PROTEIN KINASE"/>
    <property type="match status" value="1"/>
</dbReference>
<keyword evidence="2" id="KW-0812">Transmembrane</keyword>
<evidence type="ECO:0000256" key="2">
    <source>
        <dbReference type="SAM" id="Phobius"/>
    </source>
</evidence>
<dbReference type="Proteomes" id="UP000184290">
    <property type="component" value="Unassembled WGS sequence"/>
</dbReference>
<dbReference type="EMBL" id="FQZC01000004">
    <property type="protein sequence ID" value="SHJ69343.1"/>
    <property type="molecule type" value="Genomic_DNA"/>
</dbReference>
<feature type="transmembrane region" description="Helical" evidence="2">
    <location>
        <begin position="20"/>
        <end position="41"/>
    </location>
</feature>
<feature type="compositionally biased region" description="Basic and acidic residues" evidence="1">
    <location>
        <begin position="414"/>
        <end position="431"/>
    </location>
</feature>
<evidence type="ECO:0000256" key="1">
    <source>
        <dbReference type="SAM" id="MobiDB-lite"/>
    </source>
</evidence>